<sequence>MMKKVLTLFALLVLSVSILGACTQSRSKTYEGDIDGKHVLTTLTYKNNKVIKQSTVSTLKYEDLGMSKQEGKTSFKDYRPLKGKKGVTYTLSSKHQKIVENIDIDYNKANLKDVSRYFTLAHYSKNYKKVTMDGTVKELKKIGFQKKSNMNEE</sequence>
<comment type="caution">
    <text evidence="2">The sequence shown here is derived from an EMBL/GenBank/DDBJ whole genome shotgun (WGS) entry which is preliminary data.</text>
</comment>
<name>A0A974KXP2_STAHO</name>
<accession>A0A974KXP2</accession>
<feature type="chain" id="PRO_5039468430" evidence="1">
    <location>
        <begin position="22"/>
        <end position="153"/>
    </location>
</feature>
<proteinExistence type="predicted"/>
<dbReference type="PROSITE" id="PS51257">
    <property type="entry name" value="PROKAR_LIPOPROTEIN"/>
    <property type="match status" value="1"/>
</dbReference>
<keyword evidence="1" id="KW-0732">Signal</keyword>
<protein>
    <submittedName>
        <fullName evidence="2">DUF1307 domain-containing protein</fullName>
    </submittedName>
</protein>
<evidence type="ECO:0000313" key="2">
    <source>
        <dbReference type="EMBL" id="PTK31037.1"/>
    </source>
</evidence>
<organism evidence="2 3">
    <name type="scientific">Staphylococcus hominis</name>
    <dbReference type="NCBI Taxonomy" id="1290"/>
    <lineage>
        <taxon>Bacteria</taxon>
        <taxon>Bacillati</taxon>
        <taxon>Bacillota</taxon>
        <taxon>Bacilli</taxon>
        <taxon>Bacillales</taxon>
        <taxon>Staphylococcaceae</taxon>
        <taxon>Staphylococcus</taxon>
    </lineage>
</organism>
<dbReference type="Gene3D" id="3.30.1830.10">
    <property type="entry name" value="YehR-like"/>
    <property type="match status" value="1"/>
</dbReference>
<evidence type="ECO:0000313" key="3">
    <source>
        <dbReference type="Proteomes" id="UP000241540"/>
    </source>
</evidence>
<dbReference type="InterPro" id="IPR009736">
    <property type="entry name" value="DUF1307"/>
</dbReference>
<dbReference type="Proteomes" id="UP000241540">
    <property type="component" value="Unassembled WGS sequence"/>
</dbReference>
<reference evidence="2 3" key="1">
    <citation type="journal article" date="2016" name="Front. Microbiol.">
        <title>Comprehensive Phylogenetic Analysis of Bovine Non-aureus Staphylococci Species Based on Whole-Genome Sequencing.</title>
        <authorList>
            <person name="Naushad S."/>
            <person name="Barkema H.W."/>
            <person name="Luby C."/>
            <person name="Condas L.A."/>
            <person name="Nobrega D.B."/>
            <person name="Carson D.A."/>
            <person name="De Buck J."/>
        </authorList>
    </citation>
    <scope>NUCLEOTIDE SEQUENCE [LARGE SCALE GENOMIC DNA]</scope>
    <source>
        <strain evidence="2 3">SNUC 5336</strain>
    </source>
</reference>
<dbReference type="EMBL" id="PZHX01000008">
    <property type="protein sequence ID" value="PTK31037.1"/>
    <property type="molecule type" value="Genomic_DNA"/>
</dbReference>
<dbReference type="SUPFAM" id="SSF160704">
    <property type="entry name" value="YehR-like"/>
    <property type="match status" value="1"/>
</dbReference>
<dbReference type="AlphaFoldDB" id="A0A974KXP2"/>
<dbReference type="RefSeq" id="WP_049334847.1">
    <property type="nucleotide sequence ID" value="NZ_JAHCPX010000001.1"/>
</dbReference>
<feature type="signal peptide" evidence="1">
    <location>
        <begin position="1"/>
        <end position="21"/>
    </location>
</feature>
<dbReference type="InterPro" id="IPR036699">
    <property type="entry name" value="YehR-like_sf"/>
</dbReference>
<gene>
    <name evidence="2" type="ORF">BUZ51_04895</name>
</gene>
<dbReference type="Pfam" id="PF06998">
    <property type="entry name" value="DUF1307"/>
    <property type="match status" value="1"/>
</dbReference>
<evidence type="ECO:0000256" key="1">
    <source>
        <dbReference type="SAM" id="SignalP"/>
    </source>
</evidence>